<evidence type="ECO:0000313" key="3">
    <source>
        <dbReference type="Proteomes" id="UP000886842"/>
    </source>
</evidence>
<dbReference type="GO" id="GO:0016810">
    <property type="term" value="F:hydrolase activity, acting on carbon-nitrogen (but not peptide) bonds"/>
    <property type="evidence" value="ECO:0007669"/>
    <property type="project" value="InterPro"/>
</dbReference>
<evidence type="ECO:0000313" key="2">
    <source>
        <dbReference type="EMBL" id="HIT74140.1"/>
    </source>
</evidence>
<feature type="domain" description="Amidohydrolase-related" evidence="1">
    <location>
        <begin position="43"/>
        <end position="296"/>
    </location>
</feature>
<dbReference type="AlphaFoldDB" id="A0A9D1GX56"/>
<protein>
    <submittedName>
        <fullName evidence="2">Amidohydrolase family protein</fullName>
    </submittedName>
</protein>
<dbReference type="Gene3D" id="2.30.40.10">
    <property type="entry name" value="Urease, subunit C, domain 1"/>
    <property type="match status" value="1"/>
</dbReference>
<gene>
    <name evidence="2" type="ORF">IAA98_00970</name>
</gene>
<dbReference type="InterPro" id="IPR032466">
    <property type="entry name" value="Metal_Hydrolase"/>
</dbReference>
<dbReference type="InterPro" id="IPR051781">
    <property type="entry name" value="Metallo-dep_Hydrolase"/>
</dbReference>
<dbReference type="Pfam" id="PF01979">
    <property type="entry name" value="Amidohydro_1"/>
    <property type="match status" value="1"/>
</dbReference>
<proteinExistence type="predicted"/>
<organism evidence="2 3">
    <name type="scientific">Candidatus Avipropionibacterium avicola</name>
    <dbReference type="NCBI Taxonomy" id="2840701"/>
    <lineage>
        <taxon>Bacteria</taxon>
        <taxon>Bacillati</taxon>
        <taxon>Actinomycetota</taxon>
        <taxon>Actinomycetes</taxon>
        <taxon>Propionibacteriales</taxon>
        <taxon>Propionibacteriaceae</taxon>
        <taxon>Propionibacteriaceae incertae sedis</taxon>
        <taxon>Candidatus Avipropionibacterium</taxon>
    </lineage>
</organism>
<comment type="caution">
    <text evidence="2">The sequence shown here is derived from an EMBL/GenBank/DDBJ whole genome shotgun (WGS) entry which is preliminary data.</text>
</comment>
<accession>A0A9D1GX56</accession>
<reference evidence="2" key="1">
    <citation type="submission" date="2020-10" db="EMBL/GenBank/DDBJ databases">
        <authorList>
            <person name="Gilroy R."/>
        </authorList>
    </citation>
    <scope>NUCLEOTIDE SEQUENCE</scope>
    <source>
        <strain evidence="2">ChiGjej1B1-24693</strain>
    </source>
</reference>
<evidence type="ECO:0000259" key="1">
    <source>
        <dbReference type="Pfam" id="PF01979"/>
    </source>
</evidence>
<dbReference type="InterPro" id="IPR011059">
    <property type="entry name" value="Metal-dep_hydrolase_composite"/>
</dbReference>
<sequence length="366" mass="39102">MTALRVRGTLLPLGEQVEFWVVRGRVSTTPVPGATDLGHPGQYVVPGLVDAHCHVGLGATGADDRAATIAQAKAERAAGVLLVRDCGVPEDTHWLDERHDLPRLIRCGRHIARSRRYIRNYAVEVEPEDLVAEVERQALLGDGWVKVVGDWIDRSIGDLAPLWPADLVGEAVAAAHRHGARVTTHVFGEEAVADWVAAGVDCVEHGTGLTEPVIAEMAARGTVLVPTLVQIENFVDFAAQGEAKFPRYAAHMRELHRRRFATVAACADAGIALMAGSDAGGLRPHGSVADEVELLARVIGPTAALGAASWHARRWLLDGSGLREGTDLVEGPVDGASADLVCFDTDPRITPQVLHHPVHVLVGARD</sequence>
<reference evidence="2" key="2">
    <citation type="journal article" date="2021" name="PeerJ">
        <title>Extensive microbial diversity within the chicken gut microbiome revealed by metagenomics and culture.</title>
        <authorList>
            <person name="Gilroy R."/>
            <person name="Ravi A."/>
            <person name="Getino M."/>
            <person name="Pursley I."/>
            <person name="Horton D.L."/>
            <person name="Alikhan N.F."/>
            <person name="Baker D."/>
            <person name="Gharbi K."/>
            <person name="Hall N."/>
            <person name="Watson M."/>
            <person name="Adriaenssens E.M."/>
            <person name="Foster-Nyarko E."/>
            <person name="Jarju S."/>
            <person name="Secka A."/>
            <person name="Antonio M."/>
            <person name="Oren A."/>
            <person name="Chaudhuri R.R."/>
            <person name="La Ragione R."/>
            <person name="Hildebrand F."/>
            <person name="Pallen M.J."/>
        </authorList>
    </citation>
    <scope>NUCLEOTIDE SEQUENCE</scope>
    <source>
        <strain evidence="2">ChiGjej1B1-24693</strain>
    </source>
</reference>
<dbReference type="Proteomes" id="UP000886842">
    <property type="component" value="Unassembled WGS sequence"/>
</dbReference>
<dbReference type="SUPFAM" id="SSF51556">
    <property type="entry name" value="Metallo-dependent hydrolases"/>
    <property type="match status" value="1"/>
</dbReference>
<name>A0A9D1GX56_9ACTN</name>
<dbReference type="PANTHER" id="PTHR43135:SF4">
    <property type="entry name" value="AMIDOHYDROLASE-RELATED DOMAIN-CONTAINING PROTEIN"/>
    <property type="match status" value="1"/>
</dbReference>
<dbReference type="EMBL" id="DVLP01000030">
    <property type="protein sequence ID" value="HIT74140.1"/>
    <property type="molecule type" value="Genomic_DNA"/>
</dbReference>
<dbReference type="PANTHER" id="PTHR43135">
    <property type="entry name" value="ALPHA-D-RIBOSE 1-METHYLPHOSPHONATE 5-TRIPHOSPHATE DIPHOSPHATASE"/>
    <property type="match status" value="1"/>
</dbReference>
<dbReference type="Gene3D" id="3.20.20.140">
    <property type="entry name" value="Metal-dependent hydrolases"/>
    <property type="match status" value="1"/>
</dbReference>
<dbReference type="InterPro" id="IPR006680">
    <property type="entry name" value="Amidohydro-rel"/>
</dbReference>